<feature type="chain" id="PRO_5003469313" evidence="1">
    <location>
        <begin position="24"/>
        <end position="115"/>
    </location>
</feature>
<organism evidence="2">
    <name type="scientific">Mytilus galloprovincialis</name>
    <name type="common">Mediterranean mussel</name>
    <dbReference type="NCBI Taxonomy" id="29158"/>
    <lineage>
        <taxon>Eukaryota</taxon>
        <taxon>Metazoa</taxon>
        <taxon>Spiralia</taxon>
        <taxon>Lophotrochozoa</taxon>
        <taxon>Mollusca</taxon>
        <taxon>Bivalvia</taxon>
        <taxon>Autobranchia</taxon>
        <taxon>Pteriomorphia</taxon>
        <taxon>Mytilida</taxon>
        <taxon>Mytiloidea</taxon>
        <taxon>Mytilidae</taxon>
        <taxon>Mytilinae</taxon>
        <taxon>Mytilus</taxon>
    </lineage>
</organism>
<sequence length="115" mass="12783">MEKMTFLCLLYTTLLIIPGPILGFALAKTKVGEDKRQVQNLMPLGSYRGMSVSSTEFLALVAAYGVDAILKYGIESYHDHHFCANGRGFCRARCFANESMSLYFSSLCGAYKCCR</sequence>
<protein>
    <submittedName>
        <fullName evidence="2">Big defensin BD4</fullName>
    </submittedName>
</protein>
<dbReference type="InterPro" id="IPR023355">
    <property type="entry name" value="Myo_ane_neurotoxin_sf"/>
</dbReference>
<name>G4U4K1_MYTGA</name>
<dbReference type="Gene3D" id="2.20.20.10">
    <property type="entry name" value="Anthopleurin-A"/>
    <property type="match status" value="1"/>
</dbReference>
<proteinExistence type="evidence at transcript level"/>
<accession>G4U4K1</accession>
<evidence type="ECO:0000256" key="1">
    <source>
        <dbReference type="SAM" id="SignalP"/>
    </source>
</evidence>
<keyword evidence="1" id="KW-0732">Signal</keyword>
<gene>
    <name evidence="2" type="primary">BD4</name>
</gene>
<dbReference type="AlphaFoldDB" id="G4U4K1"/>
<dbReference type="SMR" id="G4U4K1"/>
<reference evidence="2" key="1">
    <citation type="journal article" date="2012" name="Dev. Comp. Immunol.">
        <title>Big defensins and mytimacins, new AMP families of the Mediterranean mussel Mytilus galloprovincialis.</title>
        <authorList>
            <person name="Gerdol M."/>
            <person name="De Moro G."/>
            <person name="Manfrin C."/>
            <person name="Venier P."/>
            <person name="Pallavicini A."/>
        </authorList>
    </citation>
    <scope>NUCLEOTIDE SEQUENCE</scope>
    <source>
        <tissue evidence="2">Mixed tissue of hemocytes</tissue>
    </source>
</reference>
<dbReference type="EMBL" id="FR873271">
    <property type="protein sequence ID" value="CCC15012.1"/>
    <property type="molecule type" value="mRNA"/>
</dbReference>
<feature type="signal peptide" evidence="1">
    <location>
        <begin position="1"/>
        <end position="23"/>
    </location>
</feature>
<evidence type="ECO:0000313" key="2">
    <source>
        <dbReference type="EMBL" id="CCC15012.1"/>
    </source>
</evidence>